<evidence type="ECO:0000256" key="5">
    <source>
        <dbReference type="SAM" id="MobiDB-lite"/>
    </source>
</evidence>
<proteinExistence type="predicted"/>
<organism evidence="8 9">
    <name type="scientific">Frateuria flava</name>
    <dbReference type="NCBI Taxonomy" id="2821489"/>
    <lineage>
        <taxon>Bacteria</taxon>
        <taxon>Pseudomonadati</taxon>
        <taxon>Pseudomonadota</taxon>
        <taxon>Gammaproteobacteria</taxon>
        <taxon>Lysobacterales</taxon>
        <taxon>Rhodanobacteraceae</taxon>
        <taxon>Frateuria</taxon>
    </lineage>
</organism>
<evidence type="ECO:0000256" key="6">
    <source>
        <dbReference type="SAM" id="Phobius"/>
    </source>
</evidence>
<feature type="compositionally biased region" description="Low complexity" evidence="5">
    <location>
        <begin position="281"/>
        <end position="293"/>
    </location>
</feature>
<dbReference type="EMBL" id="JAGJRS010000034">
    <property type="protein sequence ID" value="MBP1475782.1"/>
    <property type="molecule type" value="Genomic_DNA"/>
</dbReference>
<sequence length="293" mass="31812">MLAGKASSRKVEEAVSRAVNYELSIADIARRSERRAWWVAFSALGMSLVLAGGYFYMLPLKQKVPYLVMADAYTGTSTVARLTEDLTHRRISTSEAINRSNVAHFVMARESYDLALLNLGDWTTVQTMASPGVKADYTRLYSQMNPDSPYKTYGKDKAIRVKLLSIVLIGGGPGRVPTGATVRFQRSLYDKQSGSTQPLDSKIATMEFTYKANLEMDDRNRIENPLGFWVTSYRVDNDYATPAPAEIPGTANAQAITQPPAPGYPAASPPTEGKDSSQPLGAAGNAAVTGAAR</sequence>
<accession>A0ABS4DRU3</accession>
<reference evidence="8 9" key="1">
    <citation type="submission" date="2021-04" db="EMBL/GenBank/DDBJ databases">
        <authorList>
            <person name="Huq M.A."/>
        </authorList>
    </citation>
    <scope>NUCLEOTIDE SEQUENCE [LARGE SCALE GENOMIC DNA]</scope>
    <source>
        <strain evidence="8 9">MAH-13</strain>
    </source>
</reference>
<dbReference type="Proteomes" id="UP000823790">
    <property type="component" value="Unassembled WGS sequence"/>
</dbReference>
<comment type="caution">
    <text evidence="8">The sequence shown here is derived from an EMBL/GenBank/DDBJ whole genome shotgun (WGS) entry which is preliminary data.</text>
</comment>
<evidence type="ECO:0000256" key="3">
    <source>
        <dbReference type="ARBA" id="ARBA00022989"/>
    </source>
</evidence>
<keyword evidence="9" id="KW-1185">Reference proteome</keyword>
<evidence type="ECO:0000256" key="1">
    <source>
        <dbReference type="ARBA" id="ARBA00004167"/>
    </source>
</evidence>
<evidence type="ECO:0000256" key="2">
    <source>
        <dbReference type="ARBA" id="ARBA00022692"/>
    </source>
</evidence>
<dbReference type="Gene3D" id="3.10.450.230">
    <property type="entry name" value="VirB8 protein"/>
    <property type="match status" value="1"/>
</dbReference>
<dbReference type="CDD" id="cd16424">
    <property type="entry name" value="VirB8"/>
    <property type="match status" value="1"/>
</dbReference>
<dbReference type="Pfam" id="PF04335">
    <property type="entry name" value="VirB8"/>
    <property type="match status" value="1"/>
</dbReference>
<evidence type="ECO:0000256" key="4">
    <source>
        <dbReference type="ARBA" id="ARBA00023136"/>
    </source>
</evidence>
<protein>
    <submittedName>
        <fullName evidence="8">Type IV secretion system protein</fullName>
    </submittedName>
</protein>
<evidence type="ECO:0000313" key="8">
    <source>
        <dbReference type="EMBL" id="MBP1475782.1"/>
    </source>
</evidence>
<keyword evidence="4 6" id="KW-0472">Membrane</keyword>
<feature type="domain" description="Bacterial virulence protein VirB8" evidence="7">
    <location>
        <begin position="19"/>
        <end position="237"/>
    </location>
</feature>
<feature type="transmembrane region" description="Helical" evidence="6">
    <location>
        <begin position="36"/>
        <end position="57"/>
    </location>
</feature>
<feature type="region of interest" description="Disordered" evidence="5">
    <location>
        <begin position="244"/>
        <end position="293"/>
    </location>
</feature>
<gene>
    <name evidence="8" type="ORF">J7I44_15855</name>
</gene>
<evidence type="ECO:0000313" key="9">
    <source>
        <dbReference type="Proteomes" id="UP000823790"/>
    </source>
</evidence>
<name>A0ABS4DRU3_9GAMM</name>
<keyword evidence="2 6" id="KW-0812">Transmembrane</keyword>
<dbReference type="SUPFAM" id="SSF54427">
    <property type="entry name" value="NTF2-like"/>
    <property type="match status" value="1"/>
</dbReference>
<dbReference type="RefSeq" id="WP_209623024.1">
    <property type="nucleotide sequence ID" value="NZ_JAGJRS010000034.1"/>
</dbReference>
<comment type="subcellular location">
    <subcellularLocation>
        <location evidence="1">Membrane</location>
        <topology evidence="1">Single-pass membrane protein</topology>
    </subcellularLocation>
</comment>
<evidence type="ECO:0000259" key="7">
    <source>
        <dbReference type="Pfam" id="PF04335"/>
    </source>
</evidence>
<keyword evidence="3 6" id="KW-1133">Transmembrane helix</keyword>
<dbReference type="InterPro" id="IPR007430">
    <property type="entry name" value="VirB8"/>
</dbReference>
<dbReference type="InterPro" id="IPR032710">
    <property type="entry name" value="NTF2-like_dom_sf"/>
</dbReference>